<protein>
    <submittedName>
        <fullName evidence="3">Uncharacterized protein</fullName>
    </submittedName>
</protein>
<dbReference type="AlphaFoldDB" id="A0A9P1GG40"/>
<sequence>MCFAMQCLCTLAITLVTVSRATGGIRGYKKAELAGSAGHSNSSNVKFMDLEYFTRSEVDELLVENAADDQRIHSLEQVLRPAFQALPKSSGLLTQHAVRYVLHRYFLQSHGWLVKGLEPEGAYQKAPEGVKKDWQSWVPSYLLQHFDIEQGVSLRDLAEMIAVIEDLVRKESHRQMAKVYEALGFSMTDPLPREDADLAMDMYLIIVLTARNITMAEPTKNRLRLQAFQTRYHGYADMHEWLRDLGQRYFEDSPEEGLSFSTMSKAAEAFGDEFPQFNDKECHELKTTLMKMEGGSRKPGRIPLSDFYNSSTYRHWNFTESPDYLRDLGALDESDVHRKYVILANYISSFNNCVRADSLYAICCRSPCERLMNVLEEKVAAPSADATLLASIVANLSTETVPARGTLDPKLMDRLEDVARQSESGSVPPHGRLFAQWMHHVFPRECPYPHEAGTTNPQTPDEWMKTNGRSTQVSAQQIEQIARDSCPADKKEGLPRHCDMENAELPWSNREDRAELLSSLHGPRTQLSGHKFFGREEQLGDSSEDSVPLLTLLSFVALPAMVLSAYLLDHMLGRNRQLQRRCYLSLVSALAFIWATVLCLMFHIVDMKAATGAGLVFLLWRLLVSHWIPVSGGKLIDSAV</sequence>
<keyword evidence="2" id="KW-0732">Signal</keyword>
<organism evidence="3">
    <name type="scientific">Cladocopium goreaui</name>
    <dbReference type="NCBI Taxonomy" id="2562237"/>
    <lineage>
        <taxon>Eukaryota</taxon>
        <taxon>Sar</taxon>
        <taxon>Alveolata</taxon>
        <taxon>Dinophyceae</taxon>
        <taxon>Suessiales</taxon>
        <taxon>Symbiodiniaceae</taxon>
        <taxon>Cladocopium</taxon>
    </lineage>
</organism>
<dbReference type="EMBL" id="CAMXCT030004445">
    <property type="protein sequence ID" value="CAL4796356.1"/>
    <property type="molecule type" value="Genomic_DNA"/>
</dbReference>
<evidence type="ECO:0000256" key="2">
    <source>
        <dbReference type="SAM" id="SignalP"/>
    </source>
</evidence>
<evidence type="ECO:0000256" key="1">
    <source>
        <dbReference type="SAM" id="Phobius"/>
    </source>
</evidence>
<keyword evidence="5" id="KW-1185">Reference proteome</keyword>
<keyword evidence="1" id="KW-1133">Transmembrane helix</keyword>
<dbReference type="Proteomes" id="UP001152797">
    <property type="component" value="Unassembled WGS sequence"/>
</dbReference>
<accession>A0A9P1GG40</accession>
<reference evidence="3" key="1">
    <citation type="submission" date="2022-10" db="EMBL/GenBank/DDBJ databases">
        <authorList>
            <person name="Chen Y."/>
            <person name="Dougan E. K."/>
            <person name="Chan C."/>
            <person name="Rhodes N."/>
            <person name="Thang M."/>
        </authorList>
    </citation>
    <scope>NUCLEOTIDE SEQUENCE</scope>
</reference>
<dbReference type="EMBL" id="CAMXCT020004445">
    <property type="protein sequence ID" value="CAL1162419.1"/>
    <property type="molecule type" value="Genomic_DNA"/>
</dbReference>
<evidence type="ECO:0000313" key="4">
    <source>
        <dbReference type="EMBL" id="CAL1162419.1"/>
    </source>
</evidence>
<dbReference type="OrthoDB" id="408985at2759"/>
<comment type="caution">
    <text evidence="3">The sequence shown here is derived from an EMBL/GenBank/DDBJ whole genome shotgun (WGS) entry which is preliminary data.</text>
</comment>
<feature type="signal peptide" evidence="2">
    <location>
        <begin position="1"/>
        <end position="23"/>
    </location>
</feature>
<evidence type="ECO:0000313" key="5">
    <source>
        <dbReference type="Proteomes" id="UP001152797"/>
    </source>
</evidence>
<evidence type="ECO:0000313" key="3">
    <source>
        <dbReference type="EMBL" id="CAI4009044.1"/>
    </source>
</evidence>
<feature type="transmembrane region" description="Helical" evidence="1">
    <location>
        <begin position="610"/>
        <end position="628"/>
    </location>
</feature>
<feature type="transmembrane region" description="Helical" evidence="1">
    <location>
        <begin position="547"/>
        <end position="569"/>
    </location>
</feature>
<feature type="transmembrane region" description="Helical" evidence="1">
    <location>
        <begin position="581"/>
        <end position="604"/>
    </location>
</feature>
<proteinExistence type="predicted"/>
<dbReference type="EMBL" id="CAMXCT010004445">
    <property type="protein sequence ID" value="CAI4009044.1"/>
    <property type="molecule type" value="Genomic_DNA"/>
</dbReference>
<feature type="chain" id="PRO_5043273049" evidence="2">
    <location>
        <begin position="24"/>
        <end position="640"/>
    </location>
</feature>
<name>A0A9P1GG40_9DINO</name>
<gene>
    <name evidence="3" type="ORF">C1SCF055_LOCUS34425</name>
</gene>
<reference evidence="4" key="2">
    <citation type="submission" date="2024-04" db="EMBL/GenBank/DDBJ databases">
        <authorList>
            <person name="Chen Y."/>
            <person name="Shah S."/>
            <person name="Dougan E. K."/>
            <person name="Thang M."/>
            <person name="Chan C."/>
        </authorList>
    </citation>
    <scope>NUCLEOTIDE SEQUENCE [LARGE SCALE GENOMIC DNA]</scope>
</reference>
<keyword evidence="1" id="KW-0472">Membrane</keyword>
<keyword evidence="1" id="KW-0812">Transmembrane</keyword>